<comment type="similarity">
    <text evidence="1 5">Belongs to the iron/ascorbate-dependent oxidoreductase family.</text>
</comment>
<evidence type="ECO:0000256" key="5">
    <source>
        <dbReference type="RuleBase" id="RU003682"/>
    </source>
</evidence>
<reference evidence="7 8" key="1">
    <citation type="submission" date="2024-01" db="EMBL/GenBank/DDBJ databases">
        <title>Genome assemblies of Stephania.</title>
        <authorList>
            <person name="Yang L."/>
        </authorList>
    </citation>
    <scope>NUCLEOTIDE SEQUENCE [LARGE SCALE GENOMIC DNA]</scope>
    <source>
        <strain evidence="7">QJT</strain>
        <tissue evidence="7">Leaf</tissue>
    </source>
</reference>
<dbReference type="PROSITE" id="PS51471">
    <property type="entry name" value="FE2OG_OXY"/>
    <property type="match status" value="1"/>
</dbReference>
<keyword evidence="4 5" id="KW-0408">Iron</keyword>
<keyword evidence="2 5" id="KW-0479">Metal-binding</keyword>
<organism evidence="7 8">
    <name type="scientific">Stephania japonica</name>
    <dbReference type="NCBI Taxonomy" id="461633"/>
    <lineage>
        <taxon>Eukaryota</taxon>
        <taxon>Viridiplantae</taxon>
        <taxon>Streptophyta</taxon>
        <taxon>Embryophyta</taxon>
        <taxon>Tracheophyta</taxon>
        <taxon>Spermatophyta</taxon>
        <taxon>Magnoliopsida</taxon>
        <taxon>Ranunculales</taxon>
        <taxon>Menispermaceae</taxon>
        <taxon>Menispermoideae</taxon>
        <taxon>Cissampelideae</taxon>
        <taxon>Stephania</taxon>
    </lineage>
</organism>
<dbReference type="Pfam" id="PF14226">
    <property type="entry name" value="DIOX_N"/>
    <property type="match status" value="1"/>
</dbReference>
<accession>A0AAP0JAV8</accession>
<evidence type="ECO:0000313" key="7">
    <source>
        <dbReference type="EMBL" id="KAK9129646.1"/>
    </source>
</evidence>
<evidence type="ECO:0000256" key="4">
    <source>
        <dbReference type="ARBA" id="ARBA00023004"/>
    </source>
</evidence>
<dbReference type="PRINTS" id="PR00682">
    <property type="entry name" value="IPNSYNTHASE"/>
</dbReference>
<dbReference type="InterPro" id="IPR027443">
    <property type="entry name" value="IPNS-like_sf"/>
</dbReference>
<sequence>MREIDLAFIQSAEHRAKLDSAVAEGIPLVDLSPLDHSHGTCNSHGLGALVAQIGDACRDWGFFQVINHGIPTNLLHGIQMSAKKFFDLPPEEKRKVSRDEVNPLGYYDTEHTKNVRDWKEVFDFTMKDPAFIPASHELGNDELQELRNQWPQYPPELREICEEYAGEMEKLSYKLLELIALSLGMPAKRFNDYFENDTSFARLNHYPPCPSPELALGVGRHKDSGALTVLAQDDVGGLEVRRKDGEWTKVKPIPNSYIINVGDIIQVWSNDRYESVEHRVKVNSERERFSIPFFFNPTHHVMVKPMEELLDEHSPPKYREYNWGKFFKTRKLSDFKKLHVKNIQIHHFKIFN</sequence>
<dbReference type="EMBL" id="JBBNAE010000004">
    <property type="protein sequence ID" value="KAK9129646.1"/>
    <property type="molecule type" value="Genomic_DNA"/>
</dbReference>
<proteinExistence type="inferred from homology"/>
<evidence type="ECO:0000256" key="2">
    <source>
        <dbReference type="ARBA" id="ARBA00022723"/>
    </source>
</evidence>
<evidence type="ECO:0000313" key="8">
    <source>
        <dbReference type="Proteomes" id="UP001417504"/>
    </source>
</evidence>
<dbReference type="FunFam" id="2.60.120.330:FF:000012">
    <property type="entry name" value="Gibberellin 20 oxidase 1"/>
    <property type="match status" value="1"/>
</dbReference>
<comment type="caution">
    <text evidence="7">The sequence shown here is derived from an EMBL/GenBank/DDBJ whole genome shotgun (WGS) entry which is preliminary data.</text>
</comment>
<feature type="domain" description="Fe2OG dioxygenase" evidence="6">
    <location>
        <begin position="197"/>
        <end position="297"/>
    </location>
</feature>
<dbReference type="InterPro" id="IPR044861">
    <property type="entry name" value="IPNS-like_FE2OG_OXY"/>
</dbReference>
<dbReference type="InterPro" id="IPR005123">
    <property type="entry name" value="Oxoglu/Fe-dep_dioxygenase_dom"/>
</dbReference>
<dbReference type="AlphaFoldDB" id="A0AAP0JAV8"/>
<evidence type="ECO:0000256" key="1">
    <source>
        <dbReference type="ARBA" id="ARBA00008056"/>
    </source>
</evidence>
<protein>
    <recommendedName>
        <fullName evidence="6">Fe2OG dioxygenase domain-containing protein</fullName>
    </recommendedName>
</protein>
<dbReference type="GO" id="GO:0051213">
    <property type="term" value="F:dioxygenase activity"/>
    <property type="evidence" value="ECO:0007669"/>
    <property type="project" value="UniProtKB-ARBA"/>
</dbReference>
<name>A0AAP0JAV8_9MAGN</name>
<keyword evidence="3 5" id="KW-0560">Oxidoreductase</keyword>
<dbReference type="InterPro" id="IPR026992">
    <property type="entry name" value="DIOX_N"/>
</dbReference>
<dbReference type="SUPFAM" id="SSF51197">
    <property type="entry name" value="Clavaminate synthase-like"/>
    <property type="match status" value="1"/>
</dbReference>
<keyword evidence="8" id="KW-1185">Reference proteome</keyword>
<gene>
    <name evidence="7" type="ORF">Sjap_010133</name>
</gene>
<evidence type="ECO:0000256" key="3">
    <source>
        <dbReference type="ARBA" id="ARBA00023002"/>
    </source>
</evidence>
<dbReference type="Pfam" id="PF03171">
    <property type="entry name" value="2OG-FeII_Oxy"/>
    <property type="match status" value="1"/>
</dbReference>
<dbReference type="Proteomes" id="UP001417504">
    <property type="component" value="Unassembled WGS sequence"/>
</dbReference>
<dbReference type="PANTHER" id="PTHR10209:SF885">
    <property type="entry name" value="2OG-FE(II) OXYGENASE FAMILY, PUTATIVE (AFU_ORTHOLOGUE AFUA_2G00750)-RELATED"/>
    <property type="match status" value="1"/>
</dbReference>
<evidence type="ECO:0000259" key="6">
    <source>
        <dbReference type="PROSITE" id="PS51471"/>
    </source>
</evidence>
<dbReference type="Gene3D" id="2.60.120.330">
    <property type="entry name" value="B-lactam Antibiotic, Isopenicillin N Synthase, Chain"/>
    <property type="match status" value="1"/>
</dbReference>
<dbReference type="PANTHER" id="PTHR10209">
    <property type="entry name" value="OXIDOREDUCTASE, 2OG-FE II OXYGENASE FAMILY PROTEIN"/>
    <property type="match status" value="1"/>
</dbReference>
<dbReference type="GO" id="GO:0046872">
    <property type="term" value="F:metal ion binding"/>
    <property type="evidence" value="ECO:0007669"/>
    <property type="project" value="UniProtKB-KW"/>
</dbReference>